<dbReference type="PANTHER" id="PTHR32108:SF9">
    <property type="entry name" value="REVERSE TRANSCRIPTASE RNASE H-LIKE DOMAIN-CONTAINING PROTEIN"/>
    <property type="match status" value="1"/>
</dbReference>
<gene>
    <name evidence="3" type="ORF">H5410_023632</name>
</gene>
<proteinExistence type="predicted"/>
<accession>A0A9J5ZJA3</accession>
<keyword evidence="4" id="KW-1185">Reference proteome</keyword>
<sequence length="955" mass="108927">MGKGSSVRGADLRNRKPIIPKNVDAKKFLELLEINQVEKESLKNRWVSLDFLYERYGQKDGFKNYRNQLSNQGGEEAWKANGCVASMVAFLGLIVFPKRNKHIDIRLAGVVKALTTMESPTIIPMILADMFCALTKCISGEMYFKGCNILLQIWFLEHLYHHDGAPRFTVDWCNYVSSHKERETKIDFPKGIIACEEKLSVITSDEIVLNIVQEIPPNDDMSRFVFDTPLGFAFDSTDILKIWFGSIISELSEMVVEQDKGKVVPGYLSWFRDPITFGDIPEGSSRKRKDQHIIRQLEKELEKAKTTIFRQEVQVQRGRNIQLELQDAEGELKHVEGKLSRLEEELDSRIHLARQIKKEQSFKISRLKRDLVASEEVVNYQRGKFKRRKEKSEKERSCWMHLHDQLKAELEEHKRKLSQCVDIEERQRQMIIERATLRHQLEATEKREALLRNNLGDHQARSQVHQLAEQTSYVIKNHRRMNDPEVAEQARAIVPHLPKVLLNLSKVRASMTSNTEIVVNPVDTPVDPTIRESTTIEENRTLRHVMAQFCGAGPSTTRPQGMPFRNNPTIAIAAPVYTLTQPTVTQRAAQEGQFTVHSEKYCFQANERCEYHSWALGHNTDNCWTLKGAIEKLIDHGVVVVTDEQNTPNVTNNPLPAQNNLVGMICDDQEYKFLGKMGKLFRKIGEENKPIKSLKPVASLSVEGVNLDTKFCVSGGFRRELKFEQDQNCLAKLKGPIFVKPVQQLPVTDSKAEIIEEVDEAGGLIRSGRCYSPEELRKGKMTQNIQVPLKKAVTEEKAEDFLKKIKEIIVHVEDDLPIYRDPSIPYIVAKEGCDSIVYQSFEAVSVDRFREGDPIIQPYLSSSSLMVATKMLKYGYQPGKGLRLCSQGIVDPITLLGNQGTSGLGYKQSKRNGDETKNHKRTDWALPQPIPHIYHSFIKPQGPEMEASFTHEDIK</sequence>
<dbReference type="Proteomes" id="UP000824120">
    <property type="component" value="Chromosome 4"/>
</dbReference>
<evidence type="ECO:0000313" key="4">
    <source>
        <dbReference type="Proteomes" id="UP000824120"/>
    </source>
</evidence>
<evidence type="ECO:0000313" key="3">
    <source>
        <dbReference type="EMBL" id="KAG5612351.1"/>
    </source>
</evidence>
<dbReference type="OrthoDB" id="1300148at2759"/>
<dbReference type="Pfam" id="PF01585">
    <property type="entry name" value="G-patch"/>
    <property type="match status" value="1"/>
</dbReference>
<comment type="caution">
    <text evidence="3">The sequence shown here is derived from an EMBL/GenBank/DDBJ whole genome shotgun (WGS) entry which is preliminary data.</text>
</comment>
<dbReference type="Pfam" id="PF24924">
    <property type="entry name" value="DUF7745"/>
    <property type="match status" value="1"/>
</dbReference>
<dbReference type="AlphaFoldDB" id="A0A9J5ZJA3"/>
<organism evidence="3 4">
    <name type="scientific">Solanum commersonii</name>
    <name type="common">Commerson's wild potato</name>
    <name type="synonym">Commerson's nightshade</name>
    <dbReference type="NCBI Taxonomy" id="4109"/>
    <lineage>
        <taxon>Eukaryota</taxon>
        <taxon>Viridiplantae</taxon>
        <taxon>Streptophyta</taxon>
        <taxon>Embryophyta</taxon>
        <taxon>Tracheophyta</taxon>
        <taxon>Spermatophyta</taxon>
        <taxon>Magnoliopsida</taxon>
        <taxon>eudicotyledons</taxon>
        <taxon>Gunneridae</taxon>
        <taxon>Pentapetalae</taxon>
        <taxon>asterids</taxon>
        <taxon>lamiids</taxon>
        <taxon>Solanales</taxon>
        <taxon>Solanaceae</taxon>
        <taxon>Solanoideae</taxon>
        <taxon>Solaneae</taxon>
        <taxon>Solanum</taxon>
    </lineage>
</organism>
<reference evidence="3 4" key="1">
    <citation type="submission" date="2020-09" db="EMBL/GenBank/DDBJ databases">
        <title>De no assembly of potato wild relative species, Solanum commersonii.</title>
        <authorList>
            <person name="Cho K."/>
        </authorList>
    </citation>
    <scope>NUCLEOTIDE SEQUENCE [LARGE SCALE GENOMIC DNA]</scope>
    <source>
        <strain evidence="3">LZ3.2</strain>
        <tissue evidence="3">Leaf</tissue>
    </source>
</reference>
<feature type="domain" description="G-patch" evidence="2">
    <location>
        <begin position="871"/>
        <end position="909"/>
    </location>
</feature>
<evidence type="ECO:0000259" key="2">
    <source>
        <dbReference type="PROSITE" id="PS50174"/>
    </source>
</evidence>
<keyword evidence="1" id="KW-0175">Coiled coil</keyword>
<dbReference type="GO" id="GO:0003676">
    <property type="term" value="F:nucleic acid binding"/>
    <property type="evidence" value="ECO:0007669"/>
    <property type="project" value="InterPro"/>
</dbReference>
<evidence type="ECO:0000256" key="1">
    <source>
        <dbReference type="SAM" id="Coils"/>
    </source>
</evidence>
<feature type="coiled-coil region" evidence="1">
    <location>
        <begin position="403"/>
        <end position="454"/>
    </location>
</feature>
<dbReference type="PANTHER" id="PTHR32108">
    <property type="entry name" value="DNA-DIRECTED RNA POLYMERASE SUBUNIT ALPHA"/>
    <property type="match status" value="1"/>
</dbReference>
<protein>
    <recommendedName>
        <fullName evidence="2">G-patch domain-containing protein</fullName>
    </recommendedName>
</protein>
<dbReference type="EMBL" id="JACXVP010000004">
    <property type="protein sequence ID" value="KAG5612351.1"/>
    <property type="molecule type" value="Genomic_DNA"/>
</dbReference>
<name>A0A9J5ZJA3_SOLCO</name>
<feature type="coiled-coil region" evidence="1">
    <location>
        <begin position="287"/>
        <end position="359"/>
    </location>
</feature>
<dbReference type="PROSITE" id="PS50174">
    <property type="entry name" value="G_PATCH"/>
    <property type="match status" value="1"/>
</dbReference>
<dbReference type="InterPro" id="IPR056647">
    <property type="entry name" value="DUF7745"/>
</dbReference>
<dbReference type="InterPro" id="IPR000467">
    <property type="entry name" value="G_patch_dom"/>
</dbReference>